<comment type="caution">
    <text evidence="1">The sequence shown here is derived from an EMBL/GenBank/DDBJ whole genome shotgun (WGS) entry which is preliminary data.</text>
</comment>
<gene>
    <name evidence="1" type="ORF">AAFH96_06080</name>
</gene>
<accession>A0ABV5CLM7</accession>
<evidence type="ECO:0000313" key="2">
    <source>
        <dbReference type="Proteomes" id="UP001582793"/>
    </source>
</evidence>
<dbReference type="RefSeq" id="WP_375733390.1">
    <property type="nucleotide sequence ID" value="NZ_JBCGDC010000011.1"/>
</dbReference>
<organism evidence="1 2">
    <name type="scientific">Polymorphospora lycopeni</name>
    <dbReference type="NCBI Taxonomy" id="3140240"/>
    <lineage>
        <taxon>Bacteria</taxon>
        <taxon>Bacillati</taxon>
        <taxon>Actinomycetota</taxon>
        <taxon>Actinomycetes</taxon>
        <taxon>Micromonosporales</taxon>
        <taxon>Micromonosporaceae</taxon>
        <taxon>Polymorphospora</taxon>
    </lineage>
</organism>
<protein>
    <submittedName>
        <fullName evidence="1">Uncharacterized protein</fullName>
    </submittedName>
</protein>
<proteinExistence type="predicted"/>
<keyword evidence="2" id="KW-1185">Reference proteome</keyword>
<sequence>MTSADKLSPADQKWIDDINALNADYQAKQDAAFLDKLRAAGARTTDCVHNYTAFDSCPVCD</sequence>
<reference evidence="1 2" key="1">
    <citation type="submission" date="2024-04" db="EMBL/GenBank/DDBJ databases">
        <title>Polymorphospora sp. isolated from Baiyangdian Lake in Xiong'an New Area.</title>
        <authorList>
            <person name="Zhang X."/>
            <person name="Liu J."/>
        </authorList>
    </citation>
    <scope>NUCLEOTIDE SEQUENCE [LARGE SCALE GENOMIC DNA]</scope>
    <source>
        <strain evidence="1 2">2-325</strain>
    </source>
</reference>
<name>A0ABV5CLM7_9ACTN</name>
<evidence type="ECO:0000313" key="1">
    <source>
        <dbReference type="EMBL" id="MFB6392674.1"/>
    </source>
</evidence>
<dbReference type="Proteomes" id="UP001582793">
    <property type="component" value="Unassembled WGS sequence"/>
</dbReference>
<dbReference type="EMBL" id="JBCGDC010000011">
    <property type="protein sequence ID" value="MFB6392674.1"/>
    <property type="molecule type" value="Genomic_DNA"/>
</dbReference>